<reference evidence="2 3" key="1">
    <citation type="journal article" date="2018" name="Nat. Genet.">
        <title>The Rosa genome provides new insights in the design of modern roses.</title>
        <authorList>
            <person name="Bendahmane M."/>
        </authorList>
    </citation>
    <scope>NUCLEOTIDE SEQUENCE [LARGE SCALE GENOMIC DNA]</scope>
    <source>
        <strain evidence="3">cv. Old Blush</strain>
    </source>
</reference>
<dbReference type="PANTHER" id="PTHR47074">
    <property type="entry name" value="BNAC02G40300D PROTEIN"/>
    <property type="match status" value="1"/>
</dbReference>
<feature type="domain" description="RNase H type-1" evidence="1">
    <location>
        <begin position="16"/>
        <end position="101"/>
    </location>
</feature>
<gene>
    <name evidence="2" type="ORF">RchiOBHm_Chr1g0320561</name>
</gene>
<dbReference type="InterPro" id="IPR044730">
    <property type="entry name" value="RNase_H-like_dom_plant"/>
</dbReference>
<dbReference type="InterPro" id="IPR036397">
    <property type="entry name" value="RNaseH_sf"/>
</dbReference>
<proteinExistence type="predicted"/>
<accession>A0A2P6S8P7</accession>
<dbReference type="CDD" id="cd06222">
    <property type="entry name" value="RNase_H_like"/>
    <property type="match status" value="1"/>
</dbReference>
<comment type="caution">
    <text evidence="2">The sequence shown here is derived from an EMBL/GenBank/DDBJ whole genome shotgun (WGS) entry which is preliminary data.</text>
</comment>
<evidence type="ECO:0000313" key="2">
    <source>
        <dbReference type="EMBL" id="PRQ55070.1"/>
    </source>
</evidence>
<dbReference type="InterPro" id="IPR002156">
    <property type="entry name" value="RNaseH_domain"/>
</dbReference>
<dbReference type="InterPro" id="IPR052929">
    <property type="entry name" value="RNase_H-like_EbsB-rel"/>
</dbReference>
<dbReference type="SUPFAM" id="SSF53098">
    <property type="entry name" value="Ribonuclease H-like"/>
    <property type="match status" value="1"/>
</dbReference>
<dbReference type="GO" id="GO:0003676">
    <property type="term" value="F:nucleic acid binding"/>
    <property type="evidence" value="ECO:0007669"/>
    <property type="project" value="InterPro"/>
</dbReference>
<dbReference type="PANTHER" id="PTHR47074:SF11">
    <property type="entry name" value="REVERSE TRANSCRIPTASE-LIKE PROTEIN"/>
    <property type="match status" value="1"/>
</dbReference>
<dbReference type="Gene3D" id="3.30.420.10">
    <property type="entry name" value="Ribonuclease H-like superfamily/Ribonuclease H"/>
    <property type="match status" value="1"/>
</dbReference>
<dbReference type="Pfam" id="PF13456">
    <property type="entry name" value="RVT_3"/>
    <property type="match status" value="1"/>
</dbReference>
<organism evidence="2 3">
    <name type="scientific">Rosa chinensis</name>
    <name type="common">China rose</name>
    <dbReference type="NCBI Taxonomy" id="74649"/>
    <lineage>
        <taxon>Eukaryota</taxon>
        <taxon>Viridiplantae</taxon>
        <taxon>Streptophyta</taxon>
        <taxon>Embryophyta</taxon>
        <taxon>Tracheophyta</taxon>
        <taxon>Spermatophyta</taxon>
        <taxon>Magnoliopsida</taxon>
        <taxon>eudicotyledons</taxon>
        <taxon>Gunneridae</taxon>
        <taxon>Pentapetalae</taxon>
        <taxon>rosids</taxon>
        <taxon>fabids</taxon>
        <taxon>Rosales</taxon>
        <taxon>Rosaceae</taxon>
        <taxon>Rosoideae</taxon>
        <taxon>Rosoideae incertae sedis</taxon>
        <taxon>Rosa</taxon>
    </lineage>
</organism>
<dbReference type="Gramene" id="PRQ55070">
    <property type="protein sequence ID" value="PRQ55070"/>
    <property type="gene ID" value="RchiOBHm_Chr1g0320561"/>
</dbReference>
<evidence type="ECO:0000259" key="1">
    <source>
        <dbReference type="Pfam" id="PF13456"/>
    </source>
</evidence>
<dbReference type="AlphaFoldDB" id="A0A2P6S8P7"/>
<dbReference type="GO" id="GO:0004523">
    <property type="term" value="F:RNA-DNA hybrid ribonuclease activity"/>
    <property type="evidence" value="ECO:0007669"/>
    <property type="project" value="InterPro"/>
</dbReference>
<sequence length="126" mass="13689">MEVQVVSLGTIKDDFVSSPLHAELRALKYGLEFLQAMNVIKVVVESDYLVAVQAINSLGGDLSDLGALISDIQGLVAAVGEVTVNFAPRQANMVAHHLASYSFDSNLRLEWFVNAPEFFGCPHVQL</sequence>
<keyword evidence="3" id="KW-1185">Reference proteome</keyword>
<evidence type="ECO:0000313" key="3">
    <source>
        <dbReference type="Proteomes" id="UP000238479"/>
    </source>
</evidence>
<name>A0A2P6S8P7_ROSCH</name>
<dbReference type="InterPro" id="IPR012337">
    <property type="entry name" value="RNaseH-like_sf"/>
</dbReference>
<protein>
    <submittedName>
        <fullName evidence="2">Putative ribonuclease H-like domain-containing protein</fullName>
    </submittedName>
</protein>
<dbReference type="Proteomes" id="UP000238479">
    <property type="component" value="Chromosome 1"/>
</dbReference>
<dbReference type="EMBL" id="PDCK01000039">
    <property type="protein sequence ID" value="PRQ55070.1"/>
    <property type="molecule type" value="Genomic_DNA"/>
</dbReference>